<keyword evidence="2" id="KW-0808">Transferase</keyword>
<evidence type="ECO:0000259" key="6">
    <source>
        <dbReference type="PROSITE" id="PS50011"/>
    </source>
</evidence>
<evidence type="ECO:0000256" key="1">
    <source>
        <dbReference type="ARBA" id="ARBA00012513"/>
    </source>
</evidence>
<evidence type="ECO:0000313" key="8">
    <source>
        <dbReference type="Proteomes" id="UP000199518"/>
    </source>
</evidence>
<accession>A0A1I3AVG9</accession>
<organism evidence="7 8">
    <name type="scientific">Planctomicrobium piriforme</name>
    <dbReference type="NCBI Taxonomy" id="1576369"/>
    <lineage>
        <taxon>Bacteria</taxon>
        <taxon>Pseudomonadati</taxon>
        <taxon>Planctomycetota</taxon>
        <taxon>Planctomycetia</taxon>
        <taxon>Planctomycetales</taxon>
        <taxon>Planctomycetaceae</taxon>
        <taxon>Planctomicrobium</taxon>
    </lineage>
</organism>
<gene>
    <name evidence="7" type="ORF">SAMN05421753_10178</name>
</gene>
<dbReference type="PROSITE" id="PS50011">
    <property type="entry name" value="PROTEIN_KINASE_DOM"/>
    <property type="match status" value="1"/>
</dbReference>
<sequence>MLADGLAERFSGAFAGRSQVQPAEWILESGGMELPSSELTRQLTELGLNVPAEIRRCAPCVRRLARGLPTTDTVWIDALVVLRRLTPYQARRLEAGQGEELLLGHQYVLQAPVHQDPVLKVFEAISRGRKTKSLVSCWQTTSAEGDEPLQRLVKIIRSLASCRDRISALPVETLWERGQLCLVSPHSEGESLSRLLVRRGRFPEEVVRGLALDLMRQLQAAEPFAVHGDIRLGNLRLSRSGELVVLNWGLMNAAAPVVTIHTPLPEDAHDVLAPERIDGQRRATVASDIYASGCVLWQLLAGRPPFTLVDPLTKIAAHRTKVIPDVRTLAPETSEALALLIRNMTAREPNRRLQTYAEIRQQLSGSGRSRGNLREFSRTFELAAPASRIETPKKRSRVPAMAASLLLTAVLVTVAWNRERLGLPELPNVVAAIEKKSQATQQNVKPAAKTVETNAPRTVEQPAVSQSDTAPASKVAAELTKLPAPQNNIVQLSPDGHYLAASLVGAGELVLTTDPERPATIHIRDAALSLTADRVRVEHVRIVVEASSPGTASVAPVQVQSSSLALEHVWCGLKKDHPALAVVNWETTESRDAGRLLVRDCEFVAYQDLLAIEGPLSAALFENVATNGTLALLRLQTGAAAGLKVPVMLNACTLRSSGPVVSLPTGQRLQRSGRISLQGADTLVDLAPGEGLLEVRGNDSHAGWDTHVEIAAQGIVVPQDLILALVRNPATQTIDELDAAPLMIDGLLSGRYQFLPPPAGQNGRERLQIESLPVRFSDRLPGVNPARLPSPLADF</sequence>
<protein>
    <recommendedName>
        <fullName evidence="1">non-specific serine/threonine protein kinase</fullName>
        <ecNumber evidence="1">2.7.11.1</ecNumber>
    </recommendedName>
</protein>
<feature type="domain" description="Protein kinase" evidence="6">
    <location>
        <begin position="87"/>
        <end position="364"/>
    </location>
</feature>
<keyword evidence="5" id="KW-0067">ATP-binding</keyword>
<dbReference type="PANTHER" id="PTHR43671:SF13">
    <property type="entry name" value="SERINE_THREONINE-PROTEIN KINASE NEK2"/>
    <property type="match status" value="1"/>
</dbReference>
<evidence type="ECO:0000256" key="5">
    <source>
        <dbReference type="ARBA" id="ARBA00022840"/>
    </source>
</evidence>
<dbReference type="AlphaFoldDB" id="A0A1I3AVG9"/>
<evidence type="ECO:0000256" key="4">
    <source>
        <dbReference type="ARBA" id="ARBA00022777"/>
    </source>
</evidence>
<dbReference type="Proteomes" id="UP000199518">
    <property type="component" value="Unassembled WGS sequence"/>
</dbReference>
<dbReference type="GO" id="GO:0005524">
    <property type="term" value="F:ATP binding"/>
    <property type="evidence" value="ECO:0007669"/>
    <property type="project" value="UniProtKB-KW"/>
</dbReference>
<dbReference type="Pfam" id="PF00069">
    <property type="entry name" value="Pkinase"/>
    <property type="match status" value="1"/>
</dbReference>
<keyword evidence="8" id="KW-1185">Reference proteome</keyword>
<dbReference type="PANTHER" id="PTHR43671">
    <property type="entry name" value="SERINE/THREONINE-PROTEIN KINASE NEK"/>
    <property type="match status" value="1"/>
</dbReference>
<keyword evidence="7" id="KW-0723">Serine/threonine-protein kinase</keyword>
<keyword evidence="4 7" id="KW-0418">Kinase</keyword>
<dbReference type="SUPFAM" id="SSF56112">
    <property type="entry name" value="Protein kinase-like (PK-like)"/>
    <property type="match status" value="1"/>
</dbReference>
<dbReference type="EMBL" id="FOQD01000001">
    <property type="protein sequence ID" value="SFH54023.1"/>
    <property type="molecule type" value="Genomic_DNA"/>
</dbReference>
<dbReference type="InterPro" id="IPR011009">
    <property type="entry name" value="Kinase-like_dom_sf"/>
</dbReference>
<keyword evidence="3" id="KW-0547">Nucleotide-binding</keyword>
<dbReference type="GO" id="GO:0004674">
    <property type="term" value="F:protein serine/threonine kinase activity"/>
    <property type="evidence" value="ECO:0007669"/>
    <property type="project" value="UniProtKB-KW"/>
</dbReference>
<reference evidence="8" key="1">
    <citation type="submission" date="2016-10" db="EMBL/GenBank/DDBJ databases">
        <authorList>
            <person name="Varghese N."/>
            <person name="Submissions S."/>
        </authorList>
    </citation>
    <scope>NUCLEOTIDE SEQUENCE [LARGE SCALE GENOMIC DNA]</scope>
    <source>
        <strain evidence="8">DSM 26348</strain>
    </source>
</reference>
<evidence type="ECO:0000313" key="7">
    <source>
        <dbReference type="EMBL" id="SFH54023.1"/>
    </source>
</evidence>
<dbReference type="Gene3D" id="1.10.510.10">
    <property type="entry name" value="Transferase(Phosphotransferase) domain 1"/>
    <property type="match status" value="1"/>
</dbReference>
<dbReference type="EC" id="2.7.11.1" evidence="1"/>
<proteinExistence type="predicted"/>
<evidence type="ECO:0000256" key="3">
    <source>
        <dbReference type="ARBA" id="ARBA00022741"/>
    </source>
</evidence>
<dbReference type="SMART" id="SM00220">
    <property type="entry name" value="S_TKc"/>
    <property type="match status" value="1"/>
</dbReference>
<name>A0A1I3AVG9_9PLAN</name>
<dbReference type="STRING" id="1576369.SAMN05421753_10178"/>
<dbReference type="InterPro" id="IPR000719">
    <property type="entry name" value="Prot_kinase_dom"/>
</dbReference>
<dbReference type="InterPro" id="IPR050660">
    <property type="entry name" value="NEK_Ser/Thr_kinase"/>
</dbReference>
<evidence type="ECO:0000256" key="2">
    <source>
        <dbReference type="ARBA" id="ARBA00022679"/>
    </source>
</evidence>